<evidence type="ECO:0000313" key="2">
    <source>
        <dbReference type="EMBL" id="KAJ1137031.1"/>
    </source>
</evidence>
<dbReference type="EMBL" id="JANPWB010000010">
    <property type="protein sequence ID" value="KAJ1137031.1"/>
    <property type="molecule type" value="Genomic_DNA"/>
</dbReference>
<name>A0AAV7Q8Y5_PLEWA</name>
<evidence type="ECO:0000313" key="3">
    <source>
        <dbReference type="Proteomes" id="UP001066276"/>
    </source>
</evidence>
<keyword evidence="3" id="KW-1185">Reference proteome</keyword>
<organism evidence="2 3">
    <name type="scientific">Pleurodeles waltl</name>
    <name type="common">Iberian ribbed newt</name>
    <dbReference type="NCBI Taxonomy" id="8319"/>
    <lineage>
        <taxon>Eukaryota</taxon>
        <taxon>Metazoa</taxon>
        <taxon>Chordata</taxon>
        <taxon>Craniata</taxon>
        <taxon>Vertebrata</taxon>
        <taxon>Euteleostomi</taxon>
        <taxon>Amphibia</taxon>
        <taxon>Batrachia</taxon>
        <taxon>Caudata</taxon>
        <taxon>Salamandroidea</taxon>
        <taxon>Salamandridae</taxon>
        <taxon>Pleurodelinae</taxon>
        <taxon>Pleurodeles</taxon>
    </lineage>
</organism>
<gene>
    <name evidence="2" type="ORF">NDU88_003444</name>
</gene>
<sequence>MTTHHRQQPVPHPSRNSHIETDVEQLSSFITESEDVAEQLMLIPLETEDIATAIATEVTYEERKTVEEKEVKQKKERGGFRELEEESMEAGASPP</sequence>
<feature type="region of interest" description="Disordered" evidence="1">
    <location>
        <begin position="64"/>
        <end position="95"/>
    </location>
</feature>
<protein>
    <submittedName>
        <fullName evidence="2">Uncharacterized protein</fullName>
    </submittedName>
</protein>
<dbReference type="AlphaFoldDB" id="A0AAV7Q8Y5"/>
<comment type="caution">
    <text evidence="2">The sequence shown here is derived from an EMBL/GenBank/DDBJ whole genome shotgun (WGS) entry which is preliminary data.</text>
</comment>
<feature type="region of interest" description="Disordered" evidence="1">
    <location>
        <begin position="1"/>
        <end position="21"/>
    </location>
</feature>
<dbReference type="Proteomes" id="UP001066276">
    <property type="component" value="Chromosome 6"/>
</dbReference>
<accession>A0AAV7Q8Y5</accession>
<reference evidence="2" key="1">
    <citation type="journal article" date="2022" name="bioRxiv">
        <title>Sequencing and chromosome-scale assembly of the giantPleurodeles waltlgenome.</title>
        <authorList>
            <person name="Brown T."/>
            <person name="Elewa A."/>
            <person name="Iarovenko S."/>
            <person name="Subramanian E."/>
            <person name="Araus A.J."/>
            <person name="Petzold A."/>
            <person name="Susuki M."/>
            <person name="Suzuki K.-i.T."/>
            <person name="Hayashi T."/>
            <person name="Toyoda A."/>
            <person name="Oliveira C."/>
            <person name="Osipova E."/>
            <person name="Leigh N.D."/>
            <person name="Simon A."/>
            <person name="Yun M.H."/>
        </authorList>
    </citation>
    <scope>NUCLEOTIDE SEQUENCE</scope>
    <source>
        <strain evidence="2">20211129_DDA</strain>
        <tissue evidence="2">Liver</tissue>
    </source>
</reference>
<proteinExistence type="predicted"/>
<feature type="compositionally biased region" description="Basic and acidic residues" evidence="1">
    <location>
        <begin position="64"/>
        <end position="82"/>
    </location>
</feature>
<evidence type="ECO:0000256" key="1">
    <source>
        <dbReference type="SAM" id="MobiDB-lite"/>
    </source>
</evidence>